<name>A0A5B7ER15_PORTR</name>
<dbReference type="AlphaFoldDB" id="A0A5B7ER15"/>
<protein>
    <submittedName>
        <fullName evidence="1">Uncharacterized protein</fullName>
    </submittedName>
</protein>
<dbReference type="EMBL" id="VSRR010003326">
    <property type="protein sequence ID" value="MPC35697.1"/>
    <property type="molecule type" value="Genomic_DNA"/>
</dbReference>
<reference evidence="1 2" key="1">
    <citation type="submission" date="2019-05" db="EMBL/GenBank/DDBJ databases">
        <title>Another draft genome of Portunus trituberculatus and its Hox gene families provides insights of decapod evolution.</title>
        <authorList>
            <person name="Jeong J.-H."/>
            <person name="Song I."/>
            <person name="Kim S."/>
            <person name="Choi T."/>
            <person name="Kim D."/>
            <person name="Ryu S."/>
            <person name="Kim W."/>
        </authorList>
    </citation>
    <scope>NUCLEOTIDE SEQUENCE [LARGE SCALE GENOMIC DNA]</scope>
    <source>
        <tissue evidence="1">Muscle</tissue>
    </source>
</reference>
<evidence type="ECO:0000313" key="1">
    <source>
        <dbReference type="EMBL" id="MPC35697.1"/>
    </source>
</evidence>
<keyword evidence="2" id="KW-1185">Reference proteome</keyword>
<dbReference type="Proteomes" id="UP000324222">
    <property type="component" value="Unassembled WGS sequence"/>
</dbReference>
<comment type="caution">
    <text evidence="1">The sequence shown here is derived from an EMBL/GenBank/DDBJ whole genome shotgun (WGS) entry which is preliminary data.</text>
</comment>
<accession>A0A5B7ER15</accession>
<gene>
    <name evidence="1" type="ORF">E2C01_029126</name>
</gene>
<proteinExistence type="predicted"/>
<organism evidence="1 2">
    <name type="scientific">Portunus trituberculatus</name>
    <name type="common">Swimming crab</name>
    <name type="synonym">Neptunus trituberculatus</name>
    <dbReference type="NCBI Taxonomy" id="210409"/>
    <lineage>
        <taxon>Eukaryota</taxon>
        <taxon>Metazoa</taxon>
        <taxon>Ecdysozoa</taxon>
        <taxon>Arthropoda</taxon>
        <taxon>Crustacea</taxon>
        <taxon>Multicrustacea</taxon>
        <taxon>Malacostraca</taxon>
        <taxon>Eumalacostraca</taxon>
        <taxon>Eucarida</taxon>
        <taxon>Decapoda</taxon>
        <taxon>Pleocyemata</taxon>
        <taxon>Brachyura</taxon>
        <taxon>Eubrachyura</taxon>
        <taxon>Portunoidea</taxon>
        <taxon>Portunidae</taxon>
        <taxon>Portuninae</taxon>
        <taxon>Portunus</taxon>
    </lineage>
</organism>
<evidence type="ECO:0000313" key="2">
    <source>
        <dbReference type="Proteomes" id="UP000324222"/>
    </source>
</evidence>
<sequence>MAASVTKQGVVARDARSVSSISAQLPKSNRRYLISVNCFENILIQACYIVVCVSAAGTPQRPSVRRVGPHQVTAAAQSCQVLIRSFAAVS</sequence>